<comment type="caution">
    <text evidence="4">The sequence shown here is derived from an EMBL/GenBank/DDBJ whole genome shotgun (WGS) entry which is preliminary data.</text>
</comment>
<protein>
    <recommendedName>
        <fullName evidence="6">Short-chain dehydrogenase/reductase</fullName>
    </recommendedName>
</protein>
<dbReference type="InterPro" id="IPR036291">
    <property type="entry name" value="NAD(P)-bd_dom_sf"/>
</dbReference>
<organism evidence="4 5">
    <name type="scientific">Parachaetomium inaequale</name>
    <dbReference type="NCBI Taxonomy" id="2588326"/>
    <lineage>
        <taxon>Eukaryota</taxon>
        <taxon>Fungi</taxon>
        <taxon>Dikarya</taxon>
        <taxon>Ascomycota</taxon>
        <taxon>Pezizomycotina</taxon>
        <taxon>Sordariomycetes</taxon>
        <taxon>Sordariomycetidae</taxon>
        <taxon>Sordariales</taxon>
        <taxon>Chaetomiaceae</taxon>
        <taxon>Parachaetomium</taxon>
    </lineage>
</organism>
<evidence type="ECO:0000313" key="5">
    <source>
        <dbReference type="Proteomes" id="UP001303115"/>
    </source>
</evidence>
<evidence type="ECO:0000256" key="3">
    <source>
        <dbReference type="RuleBase" id="RU000363"/>
    </source>
</evidence>
<dbReference type="AlphaFoldDB" id="A0AAN6SR99"/>
<sequence length="310" mass="33826">MEGPVKQAYHLPTTAVWFITGCSSGIGKSLAQLALSKGHRIAATARRLGDLAYLPDDDSRVLKLLVDVTSRQSIDDAVSAALSRFHRLDVVVNNAGYSLRGDTENAKEDAARHLVETMFWGTVHLTRQAMRVMREVNPQNGPQGGVVLNVSSMGGRAAFAGNAFYHAAKFAVEGFTESVSKEVRPEWNIHFCLIEPGGVKTDYAGRSMITIEPHPAYAAPDTPTRVLEQYLQNPDLTKNWSDVDAVSNAMYTIVARGTAIPLRAPLGPDAWGMLKLENEKAGQLLDEWKDFSIGVGKEGLFETLGFLRGQ</sequence>
<dbReference type="PANTHER" id="PTHR43976">
    <property type="entry name" value="SHORT CHAIN DEHYDROGENASE"/>
    <property type="match status" value="1"/>
</dbReference>
<dbReference type="Pfam" id="PF00106">
    <property type="entry name" value="adh_short"/>
    <property type="match status" value="1"/>
</dbReference>
<comment type="similarity">
    <text evidence="1 3">Belongs to the short-chain dehydrogenases/reductases (SDR) family.</text>
</comment>
<dbReference type="PANTHER" id="PTHR43976:SF16">
    <property type="entry name" value="SHORT-CHAIN DEHYDROGENASE_REDUCTASE FAMILY PROTEIN"/>
    <property type="match status" value="1"/>
</dbReference>
<keyword evidence="5" id="KW-1185">Reference proteome</keyword>
<evidence type="ECO:0000256" key="2">
    <source>
        <dbReference type="ARBA" id="ARBA00023002"/>
    </source>
</evidence>
<evidence type="ECO:0000256" key="1">
    <source>
        <dbReference type="ARBA" id="ARBA00006484"/>
    </source>
</evidence>
<dbReference type="InterPro" id="IPR051911">
    <property type="entry name" value="SDR_oxidoreductase"/>
</dbReference>
<gene>
    <name evidence="4" type="ORF">C8A01DRAFT_16398</name>
</gene>
<dbReference type="PROSITE" id="PS51257">
    <property type="entry name" value="PROKAR_LIPOPROTEIN"/>
    <property type="match status" value="1"/>
</dbReference>
<accession>A0AAN6SR99</accession>
<dbReference type="SUPFAM" id="SSF51735">
    <property type="entry name" value="NAD(P)-binding Rossmann-fold domains"/>
    <property type="match status" value="1"/>
</dbReference>
<dbReference type="CDD" id="cd05374">
    <property type="entry name" value="17beta-HSD-like_SDR_c"/>
    <property type="match status" value="1"/>
</dbReference>
<dbReference type="EMBL" id="MU854395">
    <property type="protein sequence ID" value="KAK4039667.1"/>
    <property type="molecule type" value="Genomic_DNA"/>
</dbReference>
<evidence type="ECO:0008006" key="6">
    <source>
        <dbReference type="Google" id="ProtNLM"/>
    </source>
</evidence>
<dbReference type="PRINTS" id="PR00080">
    <property type="entry name" value="SDRFAMILY"/>
</dbReference>
<dbReference type="Proteomes" id="UP001303115">
    <property type="component" value="Unassembled WGS sequence"/>
</dbReference>
<reference evidence="5" key="1">
    <citation type="journal article" date="2023" name="Mol. Phylogenet. Evol.">
        <title>Genome-scale phylogeny and comparative genomics of the fungal order Sordariales.</title>
        <authorList>
            <person name="Hensen N."/>
            <person name="Bonometti L."/>
            <person name="Westerberg I."/>
            <person name="Brannstrom I.O."/>
            <person name="Guillou S."/>
            <person name="Cros-Aarteil S."/>
            <person name="Calhoun S."/>
            <person name="Haridas S."/>
            <person name="Kuo A."/>
            <person name="Mondo S."/>
            <person name="Pangilinan J."/>
            <person name="Riley R."/>
            <person name="LaButti K."/>
            <person name="Andreopoulos B."/>
            <person name="Lipzen A."/>
            <person name="Chen C."/>
            <person name="Yan M."/>
            <person name="Daum C."/>
            <person name="Ng V."/>
            <person name="Clum A."/>
            <person name="Steindorff A."/>
            <person name="Ohm R.A."/>
            <person name="Martin F."/>
            <person name="Silar P."/>
            <person name="Natvig D.O."/>
            <person name="Lalanne C."/>
            <person name="Gautier V."/>
            <person name="Ament-Velasquez S.L."/>
            <person name="Kruys A."/>
            <person name="Hutchinson M.I."/>
            <person name="Powell A.J."/>
            <person name="Barry K."/>
            <person name="Miller A.N."/>
            <person name="Grigoriev I.V."/>
            <person name="Debuchy R."/>
            <person name="Gladieux P."/>
            <person name="Hiltunen Thoren M."/>
            <person name="Johannesson H."/>
        </authorList>
    </citation>
    <scope>NUCLEOTIDE SEQUENCE [LARGE SCALE GENOMIC DNA]</scope>
    <source>
        <strain evidence="5">CBS 284.82</strain>
    </source>
</reference>
<name>A0AAN6SR99_9PEZI</name>
<dbReference type="Gene3D" id="3.40.50.720">
    <property type="entry name" value="NAD(P)-binding Rossmann-like Domain"/>
    <property type="match status" value="1"/>
</dbReference>
<dbReference type="PRINTS" id="PR00081">
    <property type="entry name" value="GDHRDH"/>
</dbReference>
<proteinExistence type="inferred from homology"/>
<dbReference type="InterPro" id="IPR002347">
    <property type="entry name" value="SDR_fam"/>
</dbReference>
<evidence type="ECO:0000313" key="4">
    <source>
        <dbReference type="EMBL" id="KAK4039667.1"/>
    </source>
</evidence>
<keyword evidence="2" id="KW-0560">Oxidoreductase</keyword>
<dbReference type="GO" id="GO:0016491">
    <property type="term" value="F:oxidoreductase activity"/>
    <property type="evidence" value="ECO:0007669"/>
    <property type="project" value="UniProtKB-KW"/>
</dbReference>